<evidence type="ECO:0000313" key="21">
    <source>
        <dbReference type="Proteomes" id="UP000199572"/>
    </source>
</evidence>
<feature type="binding site" evidence="18">
    <location>
        <position position="79"/>
    </location>
    <ligand>
        <name>a divalent metal cation</name>
        <dbReference type="ChEBI" id="CHEBI:60240"/>
    </ligand>
</feature>
<keyword evidence="10 19" id="KW-1133">Transmembrane helix</keyword>
<gene>
    <name evidence="20" type="ORF">SAMN04488023_109160</name>
</gene>
<keyword evidence="18" id="KW-0460">Magnesium</keyword>
<dbReference type="STRING" id="390241.SAMN04488023_109160"/>
<evidence type="ECO:0000256" key="5">
    <source>
        <dbReference type="ARBA" id="ARBA00022679"/>
    </source>
</evidence>
<dbReference type="Pfam" id="PF01219">
    <property type="entry name" value="DAGK_prokar"/>
    <property type="match status" value="1"/>
</dbReference>
<feature type="transmembrane region" description="Helical" evidence="19">
    <location>
        <begin position="59"/>
        <end position="78"/>
    </location>
</feature>
<dbReference type="AlphaFoldDB" id="A0A1H9PGB0"/>
<proteinExistence type="inferred from homology"/>
<evidence type="ECO:0000256" key="10">
    <source>
        <dbReference type="ARBA" id="ARBA00022989"/>
    </source>
</evidence>
<dbReference type="PANTHER" id="PTHR34299">
    <property type="entry name" value="DIACYLGLYCEROL KINASE"/>
    <property type="match status" value="1"/>
</dbReference>
<keyword evidence="18" id="KW-0479">Metal-binding</keyword>
<evidence type="ECO:0000256" key="17">
    <source>
        <dbReference type="PIRSR" id="PIRSR600829-3"/>
    </source>
</evidence>
<dbReference type="Gene3D" id="1.10.287.3610">
    <property type="match status" value="1"/>
</dbReference>
<dbReference type="GO" id="GO:0005524">
    <property type="term" value="F:ATP binding"/>
    <property type="evidence" value="ECO:0007669"/>
    <property type="project" value="UniProtKB-KW"/>
</dbReference>
<evidence type="ECO:0000256" key="7">
    <source>
        <dbReference type="ARBA" id="ARBA00022741"/>
    </source>
</evidence>
<feature type="transmembrane region" description="Helical" evidence="19">
    <location>
        <begin position="99"/>
        <end position="120"/>
    </location>
</feature>
<organism evidence="20 21">
    <name type="scientific">Pedobacter rhizosphaerae</name>
    <dbReference type="NCBI Taxonomy" id="390241"/>
    <lineage>
        <taxon>Bacteria</taxon>
        <taxon>Pseudomonadati</taxon>
        <taxon>Bacteroidota</taxon>
        <taxon>Sphingobacteriia</taxon>
        <taxon>Sphingobacteriales</taxon>
        <taxon>Sphingobacteriaceae</taxon>
        <taxon>Pedobacter</taxon>
    </lineage>
</organism>
<comment type="cofactor">
    <cofactor evidence="18">
        <name>Mg(2+)</name>
        <dbReference type="ChEBI" id="CHEBI:18420"/>
    </cofactor>
    <text evidence="18">Mn(2+), Zn(2+), Cd(2+) and Co(2+) support activity to lesser extents.</text>
</comment>
<keyword evidence="5" id="KW-0808">Transferase</keyword>
<dbReference type="GO" id="GO:0046872">
    <property type="term" value="F:metal ion binding"/>
    <property type="evidence" value="ECO:0007669"/>
    <property type="project" value="UniProtKB-KW"/>
</dbReference>
<reference evidence="21" key="1">
    <citation type="submission" date="2016-10" db="EMBL/GenBank/DDBJ databases">
        <authorList>
            <person name="Varghese N."/>
            <person name="Submissions S."/>
        </authorList>
    </citation>
    <scope>NUCLEOTIDE SEQUENCE [LARGE SCALE GENOMIC DNA]</scope>
    <source>
        <strain evidence="21">DSM 18610</strain>
    </source>
</reference>
<feature type="binding site" evidence="16">
    <location>
        <position position="72"/>
    </location>
    <ligand>
        <name>substrate</name>
    </ligand>
</feature>
<accession>A0A1H9PGB0</accession>
<evidence type="ECO:0000256" key="13">
    <source>
        <dbReference type="ARBA" id="ARBA00023209"/>
    </source>
</evidence>
<comment type="similarity">
    <text evidence="2">Belongs to the bacterial diacylglycerol kinase family.</text>
</comment>
<evidence type="ECO:0000256" key="14">
    <source>
        <dbReference type="ARBA" id="ARBA00023264"/>
    </source>
</evidence>
<evidence type="ECO:0000256" key="19">
    <source>
        <dbReference type="SAM" id="Phobius"/>
    </source>
</evidence>
<protein>
    <submittedName>
        <fullName evidence="20">Undecaprenol kinase</fullName>
    </submittedName>
</protein>
<keyword evidence="14" id="KW-1208">Phospholipid metabolism</keyword>
<keyword evidence="21" id="KW-1185">Reference proteome</keyword>
<keyword evidence="9 17" id="KW-0067">ATP-binding</keyword>
<dbReference type="OrthoDB" id="1493837at2"/>
<keyword evidence="11" id="KW-0443">Lipid metabolism</keyword>
<keyword evidence="7 17" id="KW-0547">Nucleotide-binding</keyword>
<feature type="binding site" evidence="17">
    <location>
        <position position="79"/>
    </location>
    <ligand>
        <name>ATP</name>
        <dbReference type="ChEBI" id="CHEBI:30616"/>
    </ligand>
</feature>
<name>A0A1H9PGB0_9SPHI</name>
<sequence length="127" mass="14146">MDRRDQKFSVTDRLKSFKYAFSGIRLFFVEGHNARIHLLAAVLVIAISFYYNISHLEWMAILFAVALVWVTEMINTALETLSDVVSPVHHPKIKIVKDIAAGAVLIAAVAAVIVALLIFLPRLFPGV</sequence>
<evidence type="ECO:0000256" key="4">
    <source>
        <dbReference type="ARBA" id="ARBA00022516"/>
    </source>
</evidence>
<comment type="subcellular location">
    <subcellularLocation>
        <location evidence="1">Cell membrane</location>
        <topology evidence="1">Multi-pass membrane protein</topology>
    </subcellularLocation>
</comment>
<dbReference type="GO" id="GO:0005886">
    <property type="term" value="C:plasma membrane"/>
    <property type="evidence" value="ECO:0007669"/>
    <property type="project" value="UniProtKB-SubCell"/>
</dbReference>
<dbReference type="InterPro" id="IPR033717">
    <property type="entry name" value="UDPK"/>
</dbReference>
<keyword evidence="12 19" id="KW-0472">Membrane</keyword>
<dbReference type="CDD" id="cd14265">
    <property type="entry name" value="UDPK_IM_like"/>
    <property type="match status" value="1"/>
</dbReference>
<dbReference type="Proteomes" id="UP000199572">
    <property type="component" value="Unassembled WGS sequence"/>
</dbReference>
<dbReference type="PANTHER" id="PTHR34299:SF1">
    <property type="entry name" value="DIACYLGLYCEROL KINASE"/>
    <property type="match status" value="1"/>
</dbReference>
<dbReference type="InterPro" id="IPR036945">
    <property type="entry name" value="DAGK_sf"/>
</dbReference>
<evidence type="ECO:0000256" key="2">
    <source>
        <dbReference type="ARBA" id="ARBA00005967"/>
    </source>
</evidence>
<evidence type="ECO:0000313" key="20">
    <source>
        <dbReference type="EMBL" id="SER46603.1"/>
    </source>
</evidence>
<feature type="binding site" evidence="17">
    <location>
        <position position="19"/>
    </location>
    <ligand>
        <name>ATP</name>
        <dbReference type="ChEBI" id="CHEBI:30616"/>
    </ligand>
</feature>
<dbReference type="GO" id="GO:0008654">
    <property type="term" value="P:phospholipid biosynthetic process"/>
    <property type="evidence" value="ECO:0007669"/>
    <property type="project" value="UniProtKB-KW"/>
</dbReference>
<dbReference type="RefSeq" id="WP_090883843.1">
    <property type="nucleotide sequence ID" value="NZ_FOGG01000009.1"/>
</dbReference>
<dbReference type="InterPro" id="IPR000829">
    <property type="entry name" value="DAGK"/>
</dbReference>
<evidence type="ECO:0000256" key="6">
    <source>
        <dbReference type="ARBA" id="ARBA00022692"/>
    </source>
</evidence>
<feature type="active site" description="Proton acceptor" evidence="15">
    <location>
        <position position="72"/>
    </location>
</feature>
<dbReference type="GO" id="GO:0016301">
    <property type="term" value="F:kinase activity"/>
    <property type="evidence" value="ECO:0007669"/>
    <property type="project" value="UniProtKB-KW"/>
</dbReference>
<feature type="binding site" evidence="17">
    <location>
        <begin position="97"/>
        <end position="98"/>
    </location>
    <ligand>
        <name>ATP</name>
        <dbReference type="ChEBI" id="CHEBI:30616"/>
    </ligand>
</feature>
<feature type="transmembrane region" description="Helical" evidence="19">
    <location>
        <begin position="34"/>
        <end position="53"/>
    </location>
</feature>
<keyword evidence="13" id="KW-0594">Phospholipid biosynthesis</keyword>
<evidence type="ECO:0000256" key="3">
    <source>
        <dbReference type="ARBA" id="ARBA00022475"/>
    </source>
</evidence>
<evidence type="ECO:0000256" key="9">
    <source>
        <dbReference type="ARBA" id="ARBA00022840"/>
    </source>
</evidence>
<dbReference type="EMBL" id="FOGG01000009">
    <property type="protein sequence ID" value="SER46603.1"/>
    <property type="molecule type" value="Genomic_DNA"/>
</dbReference>
<keyword evidence="4" id="KW-0444">Lipid biosynthesis</keyword>
<keyword evidence="8 20" id="KW-0418">Kinase</keyword>
<evidence type="ECO:0000256" key="16">
    <source>
        <dbReference type="PIRSR" id="PIRSR600829-2"/>
    </source>
</evidence>
<evidence type="ECO:0000256" key="12">
    <source>
        <dbReference type="ARBA" id="ARBA00023136"/>
    </source>
</evidence>
<evidence type="ECO:0000256" key="15">
    <source>
        <dbReference type="PIRSR" id="PIRSR600829-1"/>
    </source>
</evidence>
<evidence type="ECO:0000256" key="11">
    <source>
        <dbReference type="ARBA" id="ARBA00023098"/>
    </source>
</evidence>
<keyword evidence="3" id="KW-1003">Cell membrane</keyword>
<evidence type="ECO:0000256" key="18">
    <source>
        <dbReference type="PIRSR" id="PIRSR600829-4"/>
    </source>
</evidence>
<keyword evidence="6 19" id="KW-0812">Transmembrane</keyword>
<evidence type="ECO:0000256" key="1">
    <source>
        <dbReference type="ARBA" id="ARBA00004651"/>
    </source>
</evidence>
<evidence type="ECO:0000256" key="8">
    <source>
        <dbReference type="ARBA" id="ARBA00022777"/>
    </source>
</evidence>